<gene>
    <name evidence="1" type="ORF">I633_16525</name>
</gene>
<dbReference type="AlphaFoldDB" id="S5AI15"/>
<dbReference type="InterPro" id="IPR010985">
    <property type="entry name" value="Ribbon_hlx_hlx"/>
</dbReference>
<dbReference type="KEGG" id="amh:I633_16525"/>
<evidence type="ECO:0008006" key="3">
    <source>
        <dbReference type="Google" id="ProtNLM"/>
    </source>
</evidence>
<sequence>MAYCGVLRCTAAYKVFVLAKKKAYPLRINENVLAAMERWAADDLRSVNAQIEYVLRQALVSHGRVKLVEKVVVEVEDVDTSIHSDDSTQN</sequence>
<proteinExistence type="predicted"/>
<dbReference type="BioCyc" id="AMAC1300253:G12YX-2656-MONOMER"/>
<evidence type="ECO:0000313" key="2">
    <source>
        <dbReference type="Proteomes" id="UP000014909"/>
    </source>
</evidence>
<dbReference type="Gene3D" id="1.10.1220.10">
    <property type="entry name" value="Met repressor-like"/>
    <property type="match status" value="1"/>
</dbReference>
<dbReference type="Proteomes" id="UP000014909">
    <property type="component" value="Chromosome"/>
</dbReference>
<dbReference type="SUPFAM" id="SSF47598">
    <property type="entry name" value="Ribbon-helix-helix"/>
    <property type="match status" value="1"/>
</dbReference>
<dbReference type="InterPro" id="IPR013321">
    <property type="entry name" value="Arc_rbn_hlx_hlx"/>
</dbReference>
<name>S5AI15_9ALTE</name>
<reference evidence="1 2" key="1">
    <citation type="journal article" date="2013" name="Genome Biol. Evol.">
        <title>Genomic Diversity of "Deep Ecotype" Alteromonas macleodii Isolates: Evidence for Pan-Mediterranean Clonal Frames.</title>
        <authorList>
            <person name="Lopez-Perez M."/>
            <person name="Gonzaga A."/>
            <person name="Rodriguez-Valera F."/>
        </authorList>
    </citation>
    <scope>NUCLEOTIDE SEQUENCE [LARGE SCALE GENOMIC DNA]</scope>
    <source>
        <strain evidence="2">'English Channel 615'</strain>
    </source>
</reference>
<accession>S5AI15</accession>
<dbReference type="HOGENOM" id="CLU_156623_1_0_6"/>
<organism evidence="1 2">
    <name type="scientific">Alteromonas mediterranea 615</name>
    <dbReference type="NCBI Taxonomy" id="1300253"/>
    <lineage>
        <taxon>Bacteria</taxon>
        <taxon>Pseudomonadati</taxon>
        <taxon>Pseudomonadota</taxon>
        <taxon>Gammaproteobacteria</taxon>
        <taxon>Alteromonadales</taxon>
        <taxon>Alteromonadaceae</taxon>
        <taxon>Alteromonas/Salinimonas group</taxon>
        <taxon>Alteromonas</taxon>
    </lineage>
</organism>
<evidence type="ECO:0000313" key="1">
    <source>
        <dbReference type="EMBL" id="AGP79024.1"/>
    </source>
</evidence>
<dbReference type="PATRIC" id="fig|1300253.3.peg.3459"/>
<dbReference type="GO" id="GO:0006355">
    <property type="term" value="P:regulation of DNA-templated transcription"/>
    <property type="evidence" value="ECO:0007669"/>
    <property type="project" value="InterPro"/>
</dbReference>
<protein>
    <recommendedName>
        <fullName evidence="3">Arc-like DNA binding domain-containing protein</fullName>
    </recommendedName>
</protein>
<dbReference type="EMBL" id="CP004846">
    <property type="protein sequence ID" value="AGP79024.1"/>
    <property type="molecule type" value="Genomic_DNA"/>
</dbReference>